<protein>
    <recommendedName>
        <fullName evidence="1">CoA carboxyltransferase C-terminal domain-containing protein</fullName>
    </recommendedName>
</protein>
<dbReference type="AlphaFoldDB" id="A0A813LTW0"/>
<evidence type="ECO:0000313" key="3">
    <source>
        <dbReference type="Proteomes" id="UP000626109"/>
    </source>
</evidence>
<reference evidence="2" key="1">
    <citation type="submission" date="2021-02" db="EMBL/GenBank/DDBJ databases">
        <authorList>
            <person name="Dougan E. K."/>
            <person name="Rhodes N."/>
            <person name="Thang M."/>
            <person name="Chan C."/>
        </authorList>
    </citation>
    <scope>NUCLEOTIDE SEQUENCE</scope>
</reference>
<gene>
    <name evidence="2" type="ORF">PGLA2088_LOCUS49058</name>
</gene>
<dbReference type="InterPro" id="IPR029045">
    <property type="entry name" value="ClpP/crotonase-like_dom_sf"/>
</dbReference>
<dbReference type="InterPro" id="IPR049076">
    <property type="entry name" value="ACCA"/>
</dbReference>
<proteinExistence type="predicted"/>
<name>A0A813LTW0_POLGL</name>
<dbReference type="GO" id="GO:0003989">
    <property type="term" value="F:acetyl-CoA carboxylase activity"/>
    <property type="evidence" value="ECO:0007669"/>
    <property type="project" value="InterPro"/>
</dbReference>
<dbReference type="InterPro" id="IPR034733">
    <property type="entry name" value="AcCoA_carboxyl_beta"/>
</dbReference>
<dbReference type="Proteomes" id="UP000626109">
    <property type="component" value="Unassembled WGS sequence"/>
</dbReference>
<dbReference type="PANTHER" id="PTHR45728:SF3">
    <property type="entry name" value="ACETYL-COA CARBOXYLASE"/>
    <property type="match status" value="1"/>
</dbReference>
<dbReference type="EMBL" id="CAJNNW010036890">
    <property type="protein sequence ID" value="CAE8738128.1"/>
    <property type="molecule type" value="Genomic_DNA"/>
</dbReference>
<accession>A0A813LTW0</accession>
<sequence>VVIDPSINPEQMEMYADVESRGGILEPAGIVEVKFRAPQQKEMMHRLDPVLKDLDAMLDASSSTEVNTTSEDMEAQIKAREQKLAPLYTQIACEFADLHDRTGRMEAKGVIRKGLEWKRSREFFYWRVRSRLLCQELEREVCAADPEMSLKDAKQKVDKWLAGAGKDQDDKAAVAFLEDAPFASRVSSVKVEATKRRLRALYEELPESERASALC</sequence>
<dbReference type="SUPFAM" id="SSF52096">
    <property type="entry name" value="ClpP/crotonase"/>
    <property type="match status" value="1"/>
</dbReference>
<dbReference type="Pfam" id="PF01039">
    <property type="entry name" value="Carboxyl_trans"/>
    <property type="match status" value="1"/>
</dbReference>
<evidence type="ECO:0000259" key="1">
    <source>
        <dbReference type="PROSITE" id="PS50989"/>
    </source>
</evidence>
<feature type="non-terminal residue" evidence="2">
    <location>
        <position position="215"/>
    </location>
</feature>
<organism evidence="2 3">
    <name type="scientific">Polarella glacialis</name>
    <name type="common">Dinoflagellate</name>
    <dbReference type="NCBI Taxonomy" id="89957"/>
    <lineage>
        <taxon>Eukaryota</taxon>
        <taxon>Sar</taxon>
        <taxon>Alveolata</taxon>
        <taxon>Dinophyceae</taxon>
        <taxon>Suessiales</taxon>
        <taxon>Suessiaceae</taxon>
        <taxon>Polarella</taxon>
    </lineage>
</organism>
<dbReference type="InterPro" id="IPR011763">
    <property type="entry name" value="COA_CT_C"/>
</dbReference>
<dbReference type="GO" id="GO:0006633">
    <property type="term" value="P:fatty acid biosynthetic process"/>
    <property type="evidence" value="ECO:0007669"/>
    <property type="project" value="TreeGrafter"/>
</dbReference>
<dbReference type="Gene3D" id="3.90.226.10">
    <property type="entry name" value="2-enoyl-CoA Hydratase, Chain A, domain 1"/>
    <property type="match status" value="1"/>
</dbReference>
<feature type="domain" description="CoA carboxyltransferase C-terminal" evidence="1">
    <location>
        <begin position="1"/>
        <end position="143"/>
    </location>
</feature>
<dbReference type="PROSITE" id="PS50989">
    <property type="entry name" value="COA_CT_CTER"/>
    <property type="match status" value="1"/>
</dbReference>
<evidence type="ECO:0000313" key="2">
    <source>
        <dbReference type="EMBL" id="CAE8738128.1"/>
    </source>
</evidence>
<comment type="caution">
    <text evidence="2">The sequence shown here is derived from an EMBL/GenBank/DDBJ whole genome shotgun (WGS) entry which is preliminary data.</text>
</comment>
<dbReference type="PANTHER" id="PTHR45728">
    <property type="entry name" value="ACETYL-COA CARBOXYLASE, ISOFORM A"/>
    <property type="match status" value="1"/>
</dbReference>